<organism evidence="7 8">
    <name type="scientific">Sphingomonas parva</name>
    <dbReference type="NCBI Taxonomy" id="2555898"/>
    <lineage>
        <taxon>Bacteria</taxon>
        <taxon>Pseudomonadati</taxon>
        <taxon>Pseudomonadota</taxon>
        <taxon>Alphaproteobacteria</taxon>
        <taxon>Sphingomonadales</taxon>
        <taxon>Sphingomonadaceae</taxon>
        <taxon>Sphingomonas</taxon>
    </lineage>
</organism>
<evidence type="ECO:0000313" key="8">
    <source>
        <dbReference type="Proteomes" id="UP000298213"/>
    </source>
</evidence>
<evidence type="ECO:0000256" key="5">
    <source>
        <dbReference type="ARBA" id="ARBA00023136"/>
    </source>
</evidence>
<evidence type="ECO:0000256" key="3">
    <source>
        <dbReference type="ARBA" id="ARBA00022692"/>
    </source>
</evidence>
<dbReference type="EMBL" id="SPDV01000011">
    <property type="protein sequence ID" value="TFI58911.1"/>
    <property type="molecule type" value="Genomic_DNA"/>
</dbReference>
<dbReference type="InterPro" id="IPR002994">
    <property type="entry name" value="Surf1/Shy1"/>
</dbReference>
<keyword evidence="5 6" id="KW-0472">Membrane</keyword>
<gene>
    <name evidence="7" type="ORF">E2493_07565</name>
</gene>
<dbReference type="Proteomes" id="UP000298213">
    <property type="component" value="Unassembled WGS sequence"/>
</dbReference>
<dbReference type="Pfam" id="PF02104">
    <property type="entry name" value="SURF1"/>
    <property type="match status" value="1"/>
</dbReference>
<comment type="similarity">
    <text evidence="2 6">Belongs to the SURF1 family.</text>
</comment>
<dbReference type="PANTHER" id="PTHR23427:SF2">
    <property type="entry name" value="SURFEIT LOCUS PROTEIN 1"/>
    <property type="match status" value="1"/>
</dbReference>
<comment type="caution">
    <text evidence="6">Lacks conserved residue(s) required for the propagation of feature annotation.</text>
</comment>
<dbReference type="PROSITE" id="PS50895">
    <property type="entry name" value="SURF1"/>
    <property type="match status" value="1"/>
</dbReference>
<feature type="transmembrane region" description="Helical" evidence="6">
    <location>
        <begin position="165"/>
        <end position="185"/>
    </location>
</feature>
<dbReference type="InterPro" id="IPR045214">
    <property type="entry name" value="Surf1/Surf4"/>
</dbReference>
<dbReference type="GO" id="GO:0005886">
    <property type="term" value="C:plasma membrane"/>
    <property type="evidence" value="ECO:0007669"/>
    <property type="project" value="UniProtKB-SubCell"/>
</dbReference>
<evidence type="ECO:0000256" key="6">
    <source>
        <dbReference type="RuleBase" id="RU363076"/>
    </source>
</evidence>
<evidence type="ECO:0000256" key="4">
    <source>
        <dbReference type="ARBA" id="ARBA00022989"/>
    </source>
</evidence>
<sequence length="199" mass="21821">MKRWPLIPTLVVAAAVLTMIGLGIWQLRRSEWKQALIARFESNRSQPPVAWPVVPPADDSLLYRRAKGFCLQPVAWRAIAGRNLADEPGWSHIASCRTGGAEGPGMEVDIGWSRSGEAPAWRGGEVNGIIVPDSTHRIRLVAQAPAAGLQASRPPSPSETPNNHLAYALQWFFFAATAAVIYVLALRRRREEEPKASKA</sequence>
<dbReference type="AlphaFoldDB" id="A0A4Y8ZSB7"/>
<comment type="subcellular location">
    <subcellularLocation>
        <location evidence="6">Cell membrane</location>
        <topology evidence="6">Multi-pass membrane protein</topology>
    </subcellularLocation>
    <subcellularLocation>
        <location evidence="1">Membrane</location>
    </subcellularLocation>
</comment>
<dbReference type="PANTHER" id="PTHR23427">
    <property type="entry name" value="SURFEIT LOCUS PROTEIN"/>
    <property type="match status" value="1"/>
</dbReference>
<keyword evidence="4 6" id="KW-1133">Transmembrane helix</keyword>
<name>A0A4Y8ZSB7_9SPHN</name>
<evidence type="ECO:0000256" key="1">
    <source>
        <dbReference type="ARBA" id="ARBA00004370"/>
    </source>
</evidence>
<keyword evidence="8" id="KW-1185">Reference proteome</keyword>
<proteinExistence type="inferred from homology"/>
<evidence type="ECO:0000313" key="7">
    <source>
        <dbReference type="EMBL" id="TFI58911.1"/>
    </source>
</evidence>
<dbReference type="OrthoDB" id="6079986at2"/>
<keyword evidence="3 6" id="KW-0812">Transmembrane</keyword>
<dbReference type="RefSeq" id="WP_135085336.1">
    <property type="nucleotide sequence ID" value="NZ_SPDV01000011.1"/>
</dbReference>
<dbReference type="CDD" id="cd06662">
    <property type="entry name" value="SURF1"/>
    <property type="match status" value="1"/>
</dbReference>
<comment type="caution">
    <text evidence="7">The sequence shown here is derived from an EMBL/GenBank/DDBJ whole genome shotgun (WGS) entry which is preliminary data.</text>
</comment>
<reference evidence="7 8" key="1">
    <citation type="submission" date="2019-03" db="EMBL/GenBank/DDBJ databases">
        <title>Genome sequence of Sphingomonas sp. 17J27-24.</title>
        <authorList>
            <person name="Kim M."/>
            <person name="Maeng S."/>
            <person name="Sathiyaraj S."/>
        </authorList>
    </citation>
    <scope>NUCLEOTIDE SEQUENCE [LARGE SCALE GENOMIC DNA]</scope>
    <source>
        <strain evidence="7 8">17J27-24</strain>
    </source>
</reference>
<evidence type="ECO:0000256" key="2">
    <source>
        <dbReference type="ARBA" id="ARBA00007165"/>
    </source>
</evidence>
<keyword evidence="6" id="KW-1003">Cell membrane</keyword>
<protein>
    <recommendedName>
        <fullName evidence="6">SURF1-like protein</fullName>
    </recommendedName>
</protein>
<accession>A0A4Y8ZSB7</accession>